<evidence type="ECO:0000313" key="4">
    <source>
        <dbReference type="Proteomes" id="UP000199024"/>
    </source>
</evidence>
<evidence type="ECO:0000313" key="3">
    <source>
        <dbReference type="EMBL" id="SFS13767.1"/>
    </source>
</evidence>
<feature type="transmembrane region" description="Helical" evidence="1">
    <location>
        <begin position="32"/>
        <end position="56"/>
    </location>
</feature>
<dbReference type="InterPro" id="IPR046586">
    <property type="entry name" value="DUF6644"/>
</dbReference>
<dbReference type="RefSeq" id="WP_089839335.1">
    <property type="nucleotide sequence ID" value="NZ_FOZL01000001.1"/>
</dbReference>
<reference evidence="3 4" key="1">
    <citation type="submission" date="2016-10" db="EMBL/GenBank/DDBJ databases">
        <authorList>
            <person name="de Groot N.N."/>
        </authorList>
    </citation>
    <scope>NUCLEOTIDE SEQUENCE [LARGE SCALE GENOMIC DNA]</scope>
    <source>
        <strain evidence="3 4">DSM 21001</strain>
    </source>
</reference>
<sequence>MSPKLWFVALAHSHLGQIMQTSKWDFALVETVHLLALATLGGSVLIIDLRLLGLVLKGESARTIGKDLGRILLGSLVLMIVSGVMLLSEEALKCYYSPAFRWKMTLLLLAVVFYFTLHRKALQRTGKEAPTIWSRAVAIISITLWLGVGIAGRAIGLI</sequence>
<keyword evidence="1" id="KW-0472">Membrane</keyword>
<dbReference type="EMBL" id="FOZL01000001">
    <property type="protein sequence ID" value="SFS13767.1"/>
    <property type="molecule type" value="Genomic_DNA"/>
</dbReference>
<feature type="transmembrane region" description="Helical" evidence="1">
    <location>
        <begin position="137"/>
        <end position="156"/>
    </location>
</feature>
<keyword evidence="1" id="KW-1133">Transmembrane helix</keyword>
<gene>
    <name evidence="3" type="ORF">SAMN05421771_2389</name>
</gene>
<name>A0A1I6MDV9_9BACT</name>
<dbReference type="Pfam" id="PF20349">
    <property type="entry name" value="DUF6644"/>
    <property type="match status" value="1"/>
</dbReference>
<evidence type="ECO:0000256" key="1">
    <source>
        <dbReference type="SAM" id="Phobius"/>
    </source>
</evidence>
<proteinExistence type="predicted"/>
<accession>A0A1I6MDV9</accession>
<organism evidence="3 4">
    <name type="scientific">Granulicella pectinivorans</name>
    <dbReference type="NCBI Taxonomy" id="474950"/>
    <lineage>
        <taxon>Bacteria</taxon>
        <taxon>Pseudomonadati</taxon>
        <taxon>Acidobacteriota</taxon>
        <taxon>Terriglobia</taxon>
        <taxon>Terriglobales</taxon>
        <taxon>Acidobacteriaceae</taxon>
        <taxon>Granulicella</taxon>
    </lineage>
</organism>
<dbReference type="STRING" id="474950.SAMN05421771_2389"/>
<dbReference type="AlphaFoldDB" id="A0A1I6MDV9"/>
<dbReference type="Proteomes" id="UP000199024">
    <property type="component" value="Unassembled WGS sequence"/>
</dbReference>
<feature type="transmembrane region" description="Helical" evidence="1">
    <location>
        <begin position="68"/>
        <end position="87"/>
    </location>
</feature>
<evidence type="ECO:0000259" key="2">
    <source>
        <dbReference type="Pfam" id="PF20349"/>
    </source>
</evidence>
<keyword evidence="1" id="KW-0812">Transmembrane</keyword>
<protein>
    <recommendedName>
        <fullName evidence="2">DUF6644 domain-containing protein</fullName>
    </recommendedName>
</protein>
<feature type="domain" description="DUF6644" evidence="2">
    <location>
        <begin position="12"/>
        <end position="157"/>
    </location>
</feature>
<feature type="transmembrane region" description="Helical" evidence="1">
    <location>
        <begin position="99"/>
        <end position="117"/>
    </location>
</feature>
<keyword evidence="4" id="KW-1185">Reference proteome</keyword>